<dbReference type="Proteomes" id="UP000093391">
    <property type="component" value="Chromosome"/>
</dbReference>
<dbReference type="PANTHER" id="PTHR41774:SF1">
    <property type="entry name" value="NGG1P INTERACTING FACTOR NIF3"/>
    <property type="match status" value="1"/>
</dbReference>
<dbReference type="FunFam" id="3.30.70.120:FF:000006">
    <property type="entry name" value="GTP cyclohydrolase 1 type 2 homolog"/>
    <property type="match status" value="1"/>
</dbReference>
<sequence>MLKIIYFVPETHLEQTKQAIFAAGAGAMGAYSQCAWQVLGMGQFKPELGSQPYIGEQKKLQQVAEWRVESIVPEAAALAVLEALKASHPYEEPAFEFIQLFDINSLT</sequence>
<evidence type="ECO:0000313" key="1">
    <source>
        <dbReference type="EMBL" id="AOA57671.1"/>
    </source>
</evidence>
<dbReference type="PANTHER" id="PTHR41774">
    <property type="match status" value="1"/>
</dbReference>
<dbReference type="InterPro" id="IPR015867">
    <property type="entry name" value="N-reg_PII/ATP_PRibTrfase_C"/>
</dbReference>
<name>A0A1B2LXK4_9GAMM</name>
<organism evidence="1 2">
    <name type="scientific">Acinetobacter larvae</name>
    <dbReference type="NCBI Taxonomy" id="1789224"/>
    <lineage>
        <taxon>Bacteria</taxon>
        <taxon>Pseudomonadati</taxon>
        <taxon>Pseudomonadota</taxon>
        <taxon>Gammaproteobacteria</taxon>
        <taxon>Moraxellales</taxon>
        <taxon>Moraxellaceae</taxon>
        <taxon>Acinetobacter</taxon>
    </lineage>
</organism>
<dbReference type="EMBL" id="CP016895">
    <property type="protein sequence ID" value="AOA57671.1"/>
    <property type="molecule type" value="Genomic_DNA"/>
</dbReference>
<keyword evidence="2" id="KW-1185">Reference proteome</keyword>
<dbReference type="InterPro" id="IPR036069">
    <property type="entry name" value="DUF34/NIF3_sf"/>
</dbReference>
<dbReference type="OrthoDB" id="9795763at2"/>
<protein>
    <submittedName>
        <fullName evidence="1">NGG1p interacting factor NIF3</fullName>
    </submittedName>
</protein>
<dbReference type="Gene3D" id="3.30.70.120">
    <property type="match status" value="1"/>
</dbReference>
<accession>A0A1B2LXK4</accession>
<dbReference type="RefSeq" id="WP_067553056.1">
    <property type="nucleotide sequence ID" value="NZ_CP016895.1"/>
</dbReference>
<proteinExistence type="predicted"/>
<evidence type="ECO:0000313" key="2">
    <source>
        <dbReference type="Proteomes" id="UP000093391"/>
    </source>
</evidence>
<dbReference type="KEGG" id="ala:BFG52_04395"/>
<gene>
    <name evidence="1" type="ORF">BFG52_04395</name>
</gene>
<dbReference type="SUPFAM" id="SSF102705">
    <property type="entry name" value="NIF3 (NGG1p interacting factor 3)-like"/>
    <property type="match status" value="1"/>
</dbReference>
<reference evidence="1 2" key="1">
    <citation type="submission" date="2016-08" db="EMBL/GenBank/DDBJ databases">
        <authorList>
            <person name="Seilhamer J.J."/>
        </authorList>
    </citation>
    <scope>NUCLEOTIDE SEQUENCE [LARGE SCALE GENOMIC DNA]</scope>
    <source>
        <strain evidence="1 2">BRTC-1</strain>
    </source>
</reference>
<dbReference type="AlphaFoldDB" id="A0A1B2LXK4"/>